<dbReference type="GO" id="GO:0003824">
    <property type="term" value="F:catalytic activity"/>
    <property type="evidence" value="ECO:0007669"/>
    <property type="project" value="InterPro"/>
</dbReference>
<evidence type="ECO:0000313" key="2">
    <source>
        <dbReference type="EMBL" id="ENN83542.1"/>
    </source>
</evidence>
<accession>N6UXC7</accession>
<feature type="region of interest" description="Disordered" evidence="1">
    <location>
        <begin position="36"/>
        <end position="62"/>
    </location>
</feature>
<dbReference type="Gene3D" id="3.60.10.10">
    <property type="entry name" value="Endonuclease/exonuclease/phosphatase"/>
    <property type="match status" value="1"/>
</dbReference>
<sequence length="370" mass="41755">MEVEEFPALSIKTALNFPKTSNAALHHYMVQHVDAPNHQPKKQPFRSSSATPSPKDFNSKHVSWGCRKNNAEEHKLLKYSQDFNFEIFAPAEPTDFDHRTPDILDIALAKDISHTITLTNSDSLSSDHNPIIININEQYACNPLAPTPRIDWDALSYYLGKTQIQDHFPHNAKDLNILPKTLTKTITVAWSEFLEKIPPGHVHAWKVSTALRGTTKTFFPPIHGERGLVDTDEEKAEAFADSLERQFSPNMSTDDLDFEEEVENILQEIKHRQTSPNSPAIPPVTLPELKAQVTALKTRKSPGPYQISNKTLKLLPENLLNQLLTLINASFTLRTIPSLWKTASIILIPKPSKNKTFPQNWRPISLLSSL</sequence>
<dbReference type="PANTHER" id="PTHR19446">
    <property type="entry name" value="REVERSE TRANSCRIPTASES"/>
    <property type="match status" value="1"/>
</dbReference>
<organism evidence="2">
    <name type="scientific">Dendroctonus ponderosae</name>
    <name type="common">Mountain pine beetle</name>
    <dbReference type="NCBI Taxonomy" id="77166"/>
    <lineage>
        <taxon>Eukaryota</taxon>
        <taxon>Metazoa</taxon>
        <taxon>Ecdysozoa</taxon>
        <taxon>Arthropoda</taxon>
        <taxon>Hexapoda</taxon>
        <taxon>Insecta</taxon>
        <taxon>Pterygota</taxon>
        <taxon>Neoptera</taxon>
        <taxon>Endopterygota</taxon>
        <taxon>Coleoptera</taxon>
        <taxon>Polyphaga</taxon>
        <taxon>Cucujiformia</taxon>
        <taxon>Curculionidae</taxon>
        <taxon>Scolytinae</taxon>
        <taxon>Dendroctonus</taxon>
    </lineage>
</organism>
<name>N6UXC7_DENPD</name>
<dbReference type="SUPFAM" id="SSF56219">
    <property type="entry name" value="DNase I-like"/>
    <property type="match status" value="1"/>
</dbReference>
<evidence type="ECO:0000256" key="1">
    <source>
        <dbReference type="SAM" id="MobiDB-lite"/>
    </source>
</evidence>
<reference evidence="2" key="1">
    <citation type="journal article" date="2013" name="Genome Biol.">
        <title>Draft genome of the mountain pine beetle, Dendroctonus ponderosae Hopkins, a major forest pest.</title>
        <authorList>
            <person name="Keeling C.I."/>
            <person name="Yuen M.M."/>
            <person name="Liao N.Y."/>
            <person name="Docking T.R."/>
            <person name="Chan S.K."/>
            <person name="Taylor G.A."/>
            <person name="Palmquist D.L."/>
            <person name="Jackman S.D."/>
            <person name="Nguyen A."/>
            <person name="Li M."/>
            <person name="Henderson H."/>
            <person name="Janes J.K."/>
            <person name="Zhao Y."/>
            <person name="Pandoh P."/>
            <person name="Moore R."/>
            <person name="Sperling F.A."/>
            <person name="Huber D.P."/>
            <person name="Birol I."/>
            <person name="Jones S.J."/>
            <person name="Bohlmann J."/>
        </authorList>
    </citation>
    <scope>NUCLEOTIDE SEQUENCE</scope>
</reference>
<dbReference type="AlphaFoldDB" id="N6UXC7"/>
<dbReference type="InterPro" id="IPR005135">
    <property type="entry name" value="Endo/exonuclease/phosphatase"/>
</dbReference>
<dbReference type="Pfam" id="PF14529">
    <property type="entry name" value="Exo_endo_phos_2"/>
    <property type="match status" value="1"/>
</dbReference>
<dbReference type="EMBL" id="KB734578">
    <property type="protein sequence ID" value="ENN83542.1"/>
    <property type="molecule type" value="Genomic_DNA"/>
</dbReference>
<proteinExistence type="predicted"/>
<dbReference type="InterPro" id="IPR000477">
    <property type="entry name" value="RT_dom"/>
</dbReference>
<gene>
    <name evidence="2" type="ORF">YQE_00102</name>
</gene>
<dbReference type="HOGENOM" id="CLU_748565_0_0_1"/>
<protein>
    <submittedName>
        <fullName evidence="2">Uncharacterized protein</fullName>
    </submittedName>
</protein>
<feature type="non-terminal residue" evidence="2">
    <location>
        <position position="1"/>
    </location>
</feature>
<dbReference type="InterPro" id="IPR036691">
    <property type="entry name" value="Endo/exonu/phosph_ase_sf"/>
</dbReference>
<dbReference type="OMA" id="FLTHRTA"/>
<dbReference type="PROSITE" id="PS50878">
    <property type="entry name" value="RT_POL"/>
    <property type="match status" value="1"/>
</dbReference>